<reference evidence="6 7" key="1">
    <citation type="submission" date="2024-11" db="EMBL/GenBank/DDBJ databases">
        <title>Chromosome-level genome assembly of Eucalyptus globulus Labill. provides insights into its genome evolution.</title>
        <authorList>
            <person name="Li X."/>
        </authorList>
    </citation>
    <scope>NUCLEOTIDE SEQUENCE [LARGE SCALE GENOMIC DNA]</scope>
    <source>
        <strain evidence="6">CL2024</strain>
        <tissue evidence="6">Fresh tender leaves</tissue>
    </source>
</reference>
<keyword evidence="3" id="KW-0520">NAD</keyword>
<dbReference type="Proteomes" id="UP001634007">
    <property type="component" value="Unassembled WGS sequence"/>
</dbReference>
<accession>A0ABD3L1S1</accession>
<dbReference type="EC" id="3.2.2.6" evidence="1"/>
<dbReference type="InterPro" id="IPR000157">
    <property type="entry name" value="TIR_dom"/>
</dbReference>
<dbReference type="FunFam" id="3.40.50.10140:FF:000007">
    <property type="entry name" value="Disease resistance protein (TIR-NBS-LRR class)"/>
    <property type="match status" value="1"/>
</dbReference>
<evidence type="ECO:0000259" key="5">
    <source>
        <dbReference type="PROSITE" id="PS50104"/>
    </source>
</evidence>
<evidence type="ECO:0000313" key="6">
    <source>
        <dbReference type="EMBL" id="KAL3745543.1"/>
    </source>
</evidence>
<comment type="catalytic activity">
    <reaction evidence="4">
        <text>NAD(+) + H2O = ADP-D-ribose + nicotinamide + H(+)</text>
        <dbReference type="Rhea" id="RHEA:16301"/>
        <dbReference type="ChEBI" id="CHEBI:15377"/>
        <dbReference type="ChEBI" id="CHEBI:15378"/>
        <dbReference type="ChEBI" id="CHEBI:17154"/>
        <dbReference type="ChEBI" id="CHEBI:57540"/>
        <dbReference type="ChEBI" id="CHEBI:57967"/>
        <dbReference type="EC" id="3.2.2.6"/>
    </reaction>
    <physiologicalReaction direction="left-to-right" evidence="4">
        <dbReference type="Rhea" id="RHEA:16302"/>
    </physiologicalReaction>
</comment>
<dbReference type="EMBL" id="JBJKBG010000003">
    <property type="protein sequence ID" value="KAL3745543.1"/>
    <property type="molecule type" value="Genomic_DNA"/>
</dbReference>
<evidence type="ECO:0000256" key="4">
    <source>
        <dbReference type="ARBA" id="ARBA00047304"/>
    </source>
</evidence>
<dbReference type="Pfam" id="PF01582">
    <property type="entry name" value="TIR"/>
    <property type="match status" value="1"/>
</dbReference>
<evidence type="ECO:0000256" key="2">
    <source>
        <dbReference type="ARBA" id="ARBA00022801"/>
    </source>
</evidence>
<dbReference type="AlphaFoldDB" id="A0ABD3L1S1"/>
<proteinExistence type="predicted"/>
<dbReference type="GO" id="GO:0061809">
    <property type="term" value="F:NAD+ nucleosidase activity, cyclic ADP-ribose generating"/>
    <property type="evidence" value="ECO:0007669"/>
    <property type="project" value="UniProtKB-EC"/>
</dbReference>
<evidence type="ECO:0000256" key="1">
    <source>
        <dbReference type="ARBA" id="ARBA00011982"/>
    </source>
</evidence>
<organism evidence="6 7">
    <name type="scientific">Eucalyptus globulus</name>
    <name type="common">Tasmanian blue gum</name>
    <dbReference type="NCBI Taxonomy" id="34317"/>
    <lineage>
        <taxon>Eukaryota</taxon>
        <taxon>Viridiplantae</taxon>
        <taxon>Streptophyta</taxon>
        <taxon>Embryophyta</taxon>
        <taxon>Tracheophyta</taxon>
        <taxon>Spermatophyta</taxon>
        <taxon>Magnoliopsida</taxon>
        <taxon>eudicotyledons</taxon>
        <taxon>Gunneridae</taxon>
        <taxon>Pentapetalae</taxon>
        <taxon>rosids</taxon>
        <taxon>malvids</taxon>
        <taxon>Myrtales</taxon>
        <taxon>Myrtaceae</taxon>
        <taxon>Myrtoideae</taxon>
        <taxon>Eucalypteae</taxon>
        <taxon>Eucalyptus</taxon>
    </lineage>
</organism>
<evidence type="ECO:0000313" key="7">
    <source>
        <dbReference type="Proteomes" id="UP001634007"/>
    </source>
</evidence>
<protein>
    <recommendedName>
        <fullName evidence="1">ADP-ribosyl cyclase/cyclic ADP-ribose hydrolase</fullName>
        <ecNumber evidence="1">3.2.2.6</ecNumber>
    </recommendedName>
</protein>
<dbReference type="SUPFAM" id="SSF52200">
    <property type="entry name" value="Toll/Interleukin receptor TIR domain"/>
    <property type="match status" value="1"/>
</dbReference>
<gene>
    <name evidence="6" type="ORF">ACJRO7_014628</name>
</gene>
<dbReference type="InterPro" id="IPR035897">
    <property type="entry name" value="Toll_tir_struct_dom_sf"/>
</dbReference>
<keyword evidence="2" id="KW-0378">Hydrolase</keyword>
<feature type="domain" description="TIR" evidence="5">
    <location>
        <begin position="21"/>
        <end position="158"/>
    </location>
</feature>
<dbReference type="PANTHER" id="PTHR32009">
    <property type="entry name" value="TMV RESISTANCE PROTEIN N-LIKE"/>
    <property type="match status" value="1"/>
</dbReference>
<evidence type="ECO:0000256" key="3">
    <source>
        <dbReference type="ARBA" id="ARBA00023027"/>
    </source>
</evidence>
<name>A0ABD3L1S1_EUCGL</name>
<dbReference type="Gene3D" id="3.40.50.10140">
    <property type="entry name" value="Toll/interleukin-1 receptor homology (TIR) domain"/>
    <property type="match status" value="1"/>
</dbReference>
<keyword evidence="7" id="KW-1185">Reference proteome</keyword>
<comment type="caution">
    <text evidence="6">The sequence shown here is derived from an EMBL/GenBank/DDBJ whole genome shotgun (WGS) entry which is preliminary data.</text>
</comment>
<sequence>MKRKMSSSPETGSASHGSLGTKFEVFLSFRGPDTRANFTDTLYYALLDKGISVFIDKQGIDIGEEIGPEIFQAIDDSKICIPIFSKGYASSSWCMRELEHMMQRRKTNELEVLPIFYDVEPSNVKLESKVYVDALTLHKEKRGAEIVQHWAKALKEVTGIKGWDTKNTGYVNSLNSIFPFLYVSFA</sequence>
<dbReference type="PROSITE" id="PS50104">
    <property type="entry name" value="TIR"/>
    <property type="match status" value="1"/>
</dbReference>
<dbReference type="PANTHER" id="PTHR32009:SF39">
    <property type="entry name" value="TIR DOMAIN-CONTAINING PROTEIN"/>
    <property type="match status" value="1"/>
</dbReference>
<dbReference type="SMART" id="SM00255">
    <property type="entry name" value="TIR"/>
    <property type="match status" value="1"/>
</dbReference>